<evidence type="ECO:0000313" key="2">
    <source>
        <dbReference type="Proteomes" id="UP000070463"/>
    </source>
</evidence>
<proteinExistence type="predicted"/>
<evidence type="ECO:0000313" key="1">
    <source>
        <dbReference type="EMBL" id="KXA95014.1"/>
    </source>
</evidence>
<dbReference type="Proteomes" id="UP000070463">
    <property type="component" value="Unassembled WGS sequence"/>
</dbReference>
<feature type="non-terminal residue" evidence="1">
    <location>
        <position position="1"/>
    </location>
</feature>
<dbReference type="EMBL" id="LHXR01000156">
    <property type="protein sequence ID" value="KXA95014.1"/>
    <property type="molecule type" value="Genomic_DNA"/>
</dbReference>
<reference evidence="1 2" key="1">
    <citation type="journal article" date="2016" name="Sci. Rep.">
        <title>Metabolic traits of an uncultured archaeal lineage -MSBL1- from brine pools of the Red Sea.</title>
        <authorList>
            <person name="Mwirichia R."/>
            <person name="Alam I."/>
            <person name="Rashid M."/>
            <person name="Vinu M."/>
            <person name="Ba-Alawi W."/>
            <person name="Anthony Kamau A."/>
            <person name="Kamanda Ngugi D."/>
            <person name="Goker M."/>
            <person name="Klenk H.P."/>
            <person name="Bajic V."/>
            <person name="Stingl U."/>
        </authorList>
    </citation>
    <scope>NUCLEOTIDE SEQUENCE [LARGE SCALE GENOMIC DNA]</scope>
    <source>
        <strain evidence="1">SCGC-AAA259I09</strain>
    </source>
</reference>
<evidence type="ECO:0008006" key="3">
    <source>
        <dbReference type="Google" id="ProtNLM"/>
    </source>
</evidence>
<comment type="caution">
    <text evidence="1">The sequence shown here is derived from an EMBL/GenBank/DDBJ whole genome shotgun (WGS) entry which is preliminary data.</text>
</comment>
<organism evidence="1 2">
    <name type="scientific">candidate division MSBL1 archaeon SCGC-AAA259I09</name>
    <dbReference type="NCBI Taxonomy" id="1698267"/>
    <lineage>
        <taxon>Archaea</taxon>
        <taxon>Methanobacteriati</taxon>
        <taxon>Methanobacteriota</taxon>
        <taxon>candidate division MSBL1</taxon>
    </lineage>
</organism>
<keyword evidence="2" id="KW-1185">Reference proteome</keyword>
<sequence length="137" mass="15761">SIEEYIVEQKCPDCGSSNLKGAGTAENKYVTKQAYRCKECGRYFVERDGFEGKSYPKEVIVEALHLYVEGMSLSKIRIHMDQHHGYSPSDGSILNWVREYSEIVEKFEKEQMGDPEIGRKIHLDEVVLKVGKKRTTR</sequence>
<gene>
    <name evidence="1" type="ORF">AKJ37_07110</name>
</gene>
<accession>A0A133ULE7</accession>
<dbReference type="AlphaFoldDB" id="A0A133ULE7"/>
<name>A0A133ULE7_9EURY</name>
<protein>
    <recommendedName>
        <fullName evidence="3">Transposase</fullName>
    </recommendedName>
</protein>